<keyword evidence="1" id="KW-0547">Nucleotide-binding</keyword>
<dbReference type="Gene3D" id="3.40.50.300">
    <property type="entry name" value="P-loop containing nucleotide triphosphate hydrolases"/>
    <property type="match status" value="1"/>
</dbReference>
<dbReference type="PANTHER" id="PTHR11638:SF18">
    <property type="entry name" value="HEAT SHOCK PROTEIN 104"/>
    <property type="match status" value="1"/>
</dbReference>
<dbReference type="PROSITE" id="PS51352">
    <property type="entry name" value="THIOREDOXIN_2"/>
    <property type="match status" value="1"/>
</dbReference>
<name>A0A8S3BG66_9BILA</name>
<dbReference type="GO" id="GO:0034605">
    <property type="term" value="P:cellular response to heat"/>
    <property type="evidence" value="ECO:0007669"/>
    <property type="project" value="TreeGrafter"/>
</dbReference>
<dbReference type="Pfam" id="PF13905">
    <property type="entry name" value="Thioredoxin_8"/>
    <property type="match status" value="1"/>
</dbReference>
<dbReference type="SUPFAM" id="SSF52540">
    <property type="entry name" value="P-loop containing nucleoside triphosphate hydrolases"/>
    <property type="match status" value="1"/>
</dbReference>
<accession>A0A8S3BG66</accession>
<dbReference type="Gene3D" id="3.40.30.10">
    <property type="entry name" value="Glutaredoxin"/>
    <property type="match status" value="1"/>
</dbReference>
<dbReference type="InterPro" id="IPR050130">
    <property type="entry name" value="ClpA_ClpB"/>
</dbReference>
<dbReference type="EMBL" id="CAJOBH010143672">
    <property type="protein sequence ID" value="CAF4816875.1"/>
    <property type="molecule type" value="Genomic_DNA"/>
</dbReference>
<organism evidence="4 5">
    <name type="scientific">Rotaria magnacalcarata</name>
    <dbReference type="NCBI Taxonomy" id="392030"/>
    <lineage>
        <taxon>Eukaryota</taxon>
        <taxon>Metazoa</taxon>
        <taxon>Spiralia</taxon>
        <taxon>Gnathifera</taxon>
        <taxon>Rotifera</taxon>
        <taxon>Eurotatoria</taxon>
        <taxon>Bdelloidea</taxon>
        <taxon>Philodinida</taxon>
        <taxon>Philodinidae</taxon>
        <taxon>Rotaria</taxon>
    </lineage>
</organism>
<dbReference type="InterPro" id="IPR036249">
    <property type="entry name" value="Thioredoxin-like_sf"/>
</dbReference>
<dbReference type="GO" id="GO:0005737">
    <property type="term" value="C:cytoplasm"/>
    <property type="evidence" value="ECO:0007669"/>
    <property type="project" value="TreeGrafter"/>
</dbReference>
<evidence type="ECO:0000259" key="3">
    <source>
        <dbReference type="PROSITE" id="PS51352"/>
    </source>
</evidence>
<dbReference type="InterPro" id="IPR012336">
    <property type="entry name" value="Thioredoxin-like_fold"/>
</dbReference>
<dbReference type="InterPro" id="IPR013766">
    <property type="entry name" value="Thioredoxin_domain"/>
</dbReference>
<dbReference type="GO" id="GO:0005524">
    <property type="term" value="F:ATP binding"/>
    <property type="evidence" value="ECO:0007669"/>
    <property type="project" value="UniProtKB-KW"/>
</dbReference>
<feature type="domain" description="Thioredoxin" evidence="3">
    <location>
        <begin position="60"/>
        <end position="216"/>
    </location>
</feature>
<dbReference type="SUPFAM" id="SSF57850">
    <property type="entry name" value="RING/U-box"/>
    <property type="match status" value="1"/>
</dbReference>
<dbReference type="PANTHER" id="PTHR11638">
    <property type="entry name" value="ATP-DEPENDENT CLP PROTEASE"/>
    <property type="match status" value="1"/>
</dbReference>
<feature type="non-terminal residue" evidence="4">
    <location>
        <position position="300"/>
    </location>
</feature>
<evidence type="ECO:0000256" key="2">
    <source>
        <dbReference type="ARBA" id="ARBA00022840"/>
    </source>
</evidence>
<proteinExistence type="predicted"/>
<dbReference type="AlphaFoldDB" id="A0A8S3BG66"/>
<comment type="caution">
    <text evidence="4">The sequence shown here is derived from an EMBL/GenBank/DDBJ whole genome shotgun (WGS) entry which is preliminary data.</text>
</comment>
<keyword evidence="2" id="KW-0067">ATP-binding</keyword>
<dbReference type="InterPro" id="IPR027417">
    <property type="entry name" value="P-loop_NTPase"/>
</dbReference>
<evidence type="ECO:0000256" key="1">
    <source>
        <dbReference type="ARBA" id="ARBA00022741"/>
    </source>
</evidence>
<evidence type="ECO:0000313" key="4">
    <source>
        <dbReference type="EMBL" id="CAF4816875.1"/>
    </source>
</evidence>
<dbReference type="SUPFAM" id="SSF52833">
    <property type="entry name" value="Thioredoxin-like"/>
    <property type="match status" value="1"/>
</dbReference>
<gene>
    <name evidence="4" type="ORF">BYL167_LOCUS48812</name>
</gene>
<dbReference type="GO" id="GO:0016887">
    <property type="term" value="F:ATP hydrolysis activity"/>
    <property type="evidence" value="ECO:0007669"/>
    <property type="project" value="TreeGrafter"/>
</dbReference>
<evidence type="ECO:0000313" key="5">
    <source>
        <dbReference type="Proteomes" id="UP000681967"/>
    </source>
</evidence>
<reference evidence="4" key="1">
    <citation type="submission" date="2021-02" db="EMBL/GenBank/DDBJ databases">
        <authorList>
            <person name="Nowell W R."/>
        </authorList>
    </citation>
    <scope>NUCLEOTIDE SEQUENCE</scope>
</reference>
<sequence length="300" mass="33945">RWTDIPVSKLSQTERERLLKLSDHLHENVIGQDGAVDSVAETVLRSRAGLSRQNQSNGSFLFLARTVDFTNTIIVLTSNIGAQYILEEVENPSSTGKRFDGKLSQIIKDRVMKECPPCRRFTPKLAEAFKRLSNEVKKKFDMVSVSCNENSESFDEYFKEMPWKALPFSDRDRSTQLGEKYGVEGIPALIIVSSTYEILTPDGVDELRAALDKEGEHTWKGATCTRCHISPLVGSRHGCTHTECRLDLCEKCLPNEKHPHELVEYLAPKKTYSMEQLLKSVPHLLKPGSEQPIETKIPER</sequence>
<dbReference type="Proteomes" id="UP000681967">
    <property type="component" value="Unassembled WGS sequence"/>
</dbReference>
<protein>
    <recommendedName>
        <fullName evidence="3">Thioredoxin domain-containing protein</fullName>
    </recommendedName>
</protein>